<dbReference type="GO" id="GO:0015074">
    <property type="term" value="P:DNA integration"/>
    <property type="evidence" value="ECO:0007669"/>
    <property type="project" value="TreeGrafter"/>
</dbReference>
<evidence type="ECO:0000259" key="1">
    <source>
        <dbReference type="Pfam" id="PF17906"/>
    </source>
</evidence>
<dbReference type="Pfam" id="PF17906">
    <property type="entry name" value="HTH_48"/>
    <property type="match status" value="1"/>
</dbReference>
<name>A0A016VEQ4_9BILA</name>
<dbReference type="GO" id="GO:0044547">
    <property type="term" value="F:DNA topoisomerase binding"/>
    <property type="evidence" value="ECO:0007669"/>
    <property type="project" value="TreeGrafter"/>
</dbReference>
<dbReference type="InterPro" id="IPR052709">
    <property type="entry name" value="Transposase-MT_Hybrid"/>
</dbReference>
<comment type="caution">
    <text evidence="2">The sequence shown here is derived from an EMBL/GenBank/DDBJ whole genome shotgun (WGS) entry which is preliminary data.</text>
</comment>
<dbReference type="OrthoDB" id="5825689at2759"/>
<dbReference type="GO" id="GO:0003690">
    <property type="term" value="F:double-stranded DNA binding"/>
    <property type="evidence" value="ECO:0007669"/>
    <property type="project" value="TreeGrafter"/>
</dbReference>
<dbReference type="GO" id="GO:0035861">
    <property type="term" value="C:site of double-strand break"/>
    <property type="evidence" value="ECO:0007669"/>
    <property type="project" value="TreeGrafter"/>
</dbReference>
<gene>
    <name evidence="2" type="primary">Acey_s0011.g1552</name>
    <name evidence="2" type="ORF">Y032_0011g1552</name>
</gene>
<dbReference type="GO" id="GO:0003697">
    <property type="term" value="F:single-stranded DNA binding"/>
    <property type="evidence" value="ECO:0007669"/>
    <property type="project" value="TreeGrafter"/>
</dbReference>
<evidence type="ECO:0000313" key="2">
    <source>
        <dbReference type="EMBL" id="EYC26089.1"/>
    </source>
</evidence>
<reference evidence="3" key="1">
    <citation type="journal article" date="2015" name="Nat. Genet.">
        <title>The genome and transcriptome of the zoonotic hookworm Ancylostoma ceylanicum identify infection-specific gene families.</title>
        <authorList>
            <person name="Schwarz E.M."/>
            <person name="Hu Y."/>
            <person name="Antoshechkin I."/>
            <person name="Miller M.M."/>
            <person name="Sternberg P.W."/>
            <person name="Aroian R.V."/>
        </authorList>
    </citation>
    <scope>NUCLEOTIDE SEQUENCE</scope>
    <source>
        <strain evidence="3">HY135</strain>
    </source>
</reference>
<evidence type="ECO:0000313" key="3">
    <source>
        <dbReference type="Proteomes" id="UP000024635"/>
    </source>
</evidence>
<dbReference type="GO" id="GO:0046975">
    <property type="term" value="F:histone H3K36 methyltransferase activity"/>
    <property type="evidence" value="ECO:0007669"/>
    <property type="project" value="TreeGrafter"/>
</dbReference>
<dbReference type="Gene3D" id="1.10.10.1450">
    <property type="match status" value="1"/>
</dbReference>
<dbReference type="InterPro" id="IPR041426">
    <property type="entry name" value="Mos1_HTH"/>
</dbReference>
<dbReference type="GO" id="GO:0031297">
    <property type="term" value="P:replication fork processing"/>
    <property type="evidence" value="ECO:0007669"/>
    <property type="project" value="TreeGrafter"/>
</dbReference>
<protein>
    <recommendedName>
        <fullName evidence="1">Mos1 transposase HTH domain-containing protein</fullName>
    </recommendedName>
</protein>
<dbReference type="GO" id="GO:0000729">
    <property type="term" value="P:DNA double-strand break processing"/>
    <property type="evidence" value="ECO:0007669"/>
    <property type="project" value="TreeGrafter"/>
</dbReference>
<dbReference type="PANTHER" id="PTHR46060">
    <property type="entry name" value="MARINER MOS1 TRANSPOSASE-LIKE PROTEIN"/>
    <property type="match status" value="1"/>
</dbReference>
<dbReference type="GO" id="GO:0042800">
    <property type="term" value="F:histone H3K4 methyltransferase activity"/>
    <property type="evidence" value="ECO:0007669"/>
    <property type="project" value="TreeGrafter"/>
</dbReference>
<dbReference type="PANTHER" id="PTHR46060:SF2">
    <property type="entry name" value="HISTONE-LYSINE N-METHYLTRANSFERASE SETMAR"/>
    <property type="match status" value="1"/>
</dbReference>
<keyword evidence="3" id="KW-1185">Reference proteome</keyword>
<dbReference type="GO" id="GO:0000014">
    <property type="term" value="F:single-stranded DNA endodeoxyribonuclease activity"/>
    <property type="evidence" value="ECO:0007669"/>
    <property type="project" value="TreeGrafter"/>
</dbReference>
<proteinExistence type="predicted"/>
<feature type="domain" description="Mos1 transposase HTH" evidence="1">
    <location>
        <begin position="5"/>
        <end position="53"/>
    </location>
</feature>
<sequence length="67" mass="7804">MMSQRDFRTMMLYEFKLNHSAAEAARNLDLAFGSESPFERTTRCWFAKFASGDFDLEKKPVAVEGYR</sequence>
<organism evidence="2 3">
    <name type="scientific">Ancylostoma ceylanicum</name>
    <dbReference type="NCBI Taxonomy" id="53326"/>
    <lineage>
        <taxon>Eukaryota</taxon>
        <taxon>Metazoa</taxon>
        <taxon>Ecdysozoa</taxon>
        <taxon>Nematoda</taxon>
        <taxon>Chromadorea</taxon>
        <taxon>Rhabditida</taxon>
        <taxon>Rhabditina</taxon>
        <taxon>Rhabditomorpha</taxon>
        <taxon>Strongyloidea</taxon>
        <taxon>Ancylostomatidae</taxon>
        <taxon>Ancylostomatinae</taxon>
        <taxon>Ancylostoma</taxon>
    </lineage>
</organism>
<dbReference type="Proteomes" id="UP000024635">
    <property type="component" value="Unassembled WGS sequence"/>
</dbReference>
<dbReference type="STRING" id="53326.A0A016VEQ4"/>
<dbReference type="GO" id="GO:0006303">
    <property type="term" value="P:double-strand break repair via nonhomologous end joining"/>
    <property type="evidence" value="ECO:0007669"/>
    <property type="project" value="TreeGrafter"/>
</dbReference>
<accession>A0A016VEQ4</accession>
<dbReference type="EMBL" id="JARK01001347">
    <property type="protein sequence ID" value="EYC26089.1"/>
    <property type="molecule type" value="Genomic_DNA"/>
</dbReference>
<dbReference type="GO" id="GO:0044774">
    <property type="term" value="P:mitotic DNA integrity checkpoint signaling"/>
    <property type="evidence" value="ECO:0007669"/>
    <property type="project" value="TreeGrafter"/>
</dbReference>
<dbReference type="GO" id="GO:0000793">
    <property type="term" value="C:condensed chromosome"/>
    <property type="evidence" value="ECO:0007669"/>
    <property type="project" value="TreeGrafter"/>
</dbReference>
<dbReference type="AlphaFoldDB" id="A0A016VEQ4"/>
<dbReference type="GO" id="GO:0005634">
    <property type="term" value="C:nucleus"/>
    <property type="evidence" value="ECO:0007669"/>
    <property type="project" value="TreeGrafter"/>
</dbReference>